<protein>
    <submittedName>
        <fullName evidence="2">YycH protein</fullName>
    </submittedName>
</protein>
<gene>
    <name evidence="2" type="ORF">NBRC111893_577</name>
</gene>
<dbReference type="Proteomes" id="UP000286974">
    <property type="component" value="Unassembled WGS sequence"/>
</dbReference>
<dbReference type="CDD" id="cd15787">
    <property type="entry name" value="YycH_N"/>
    <property type="match status" value="1"/>
</dbReference>
<dbReference type="EMBL" id="BEXA01000001">
    <property type="protein sequence ID" value="GAY72431.1"/>
    <property type="molecule type" value="Genomic_DNA"/>
</dbReference>
<dbReference type="Gene3D" id="3.10.450.310">
    <property type="match status" value="1"/>
</dbReference>
<dbReference type="AlphaFoldDB" id="A0A401FJL8"/>
<evidence type="ECO:0000313" key="2">
    <source>
        <dbReference type="EMBL" id="GAY72431.1"/>
    </source>
</evidence>
<proteinExistence type="predicted"/>
<evidence type="ECO:0000313" key="3">
    <source>
        <dbReference type="Proteomes" id="UP000286974"/>
    </source>
</evidence>
<accession>A0A401FJL8</accession>
<sequence>MKFSKFLLPTGLVIAIAISLGLSVVLWTNPANYRSKESTTQNSQSEILVKPKRTIFAPTQAILNEKDGTHNILINKSVNMISEINQQMKNYRNARMRTVVSNDQKKYYQVITRSNSILLSYASPVMISTVNSIVNDHFSKLNDHKVNRILLPLDDDSKLYLLSDSNFTVYQINVKKHNLTGLNNVLKIKSNKFPVSIKNMNGAPTMYVNQPVKMQPYRYLLERQSPDYFVGRLLNDSNSANVTLKRRKSELVYSNQGTKRLIFNTQTRKATYSDYSVNDVANNLKAMIDDSYRQLLKIGLPMDNLRFYGYDDKNPQVTFRSFVEGFPIFREDGSGEISINTVNTSLQRARFLLDTPQVPIPSKSGYVTLPTTKTALNRLENYGYKESKIQKIRLGYRWQQQSKRSTLINLVPDWFVLYDNKWHSYSDMLNN</sequence>
<dbReference type="Pfam" id="PF07435">
    <property type="entry name" value="YycH"/>
    <property type="match status" value="1"/>
</dbReference>
<name>A0A401FJL8_9LACO</name>
<evidence type="ECO:0000259" key="1">
    <source>
        <dbReference type="Pfam" id="PF07435"/>
    </source>
</evidence>
<reference evidence="2 3" key="1">
    <citation type="submission" date="2017-11" db="EMBL/GenBank/DDBJ databases">
        <title>Draft Genome Sequence of Lactobacillus curieae NBRC 111893 isolated from Koso, a Japanese sugar-Vegetable Fermented Beverage.</title>
        <authorList>
            <person name="Chiou T.Y."/>
            <person name="Oshima K."/>
            <person name="Suda W."/>
            <person name="Hattori M."/>
            <person name="Takahashi T."/>
        </authorList>
    </citation>
    <scope>NUCLEOTIDE SEQUENCE [LARGE SCALE GENOMIC DNA]</scope>
    <source>
        <strain evidence="2 3">NBRC111893</strain>
    </source>
</reference>
<organism evidence="2 3">
    <name type="scientific">Lentilactobacillus kosonis</name>
    <dbReference type="NCBI Taxonomy" id="2810561"/>
    <lineage>
        <taxon>Bacteria</taxon>
        <taxon>Bacillati</taxon>
        <taxon>Bacillota</taxon>
        <taxon>Bacilli</taxon>
        <taxon>Lactobacillales</taxon>
        <taxon>Lactobacillaceae</taxon>
        <taxon>Lentilactobacillus</taxon>
    </lineage>
</organism>
<comment type="caution">
    <text evidence="2">The sequence shown here is derived from an EMBL/GenBank/DDBJ whole genome shotgun (WGS) entry which is preliminary data.</text>
</comment>
<dbReference type="InterPro" id="IPR009996">
    <property type="entry name" value="YycH"/>
</dbReference>
<dbReference type="OrthoDB" id="2382185at2"/>
<dbReference type="RefSeq" id="WP_125007828.1">
    <property type="nucleotide sequence ID" value="NZ_BEXA01000001.1"/>
</dbReference>
<feature type="domain" description="Regulatory protein YycH" evidence="1">
    <location>
        <begin position="12"/>
        <end position="423"/>
    </location>
</feature>
<keyword evidence="3" id="KW-1185">Reference proteome</keyword>